<dbReference type="GO" id="GO:0019888">
    <property type="term" value="F:protein phosphatase regulator activity"/>
    <property type="evidence" value="ECO:0007669"/>
    <property type="project" value="TreeGrafter"/>
</dbReference>
<dbReference type="EMBL" id="VSWD01000008">
    <property type="protein sequence ID" value="KAK3095609.1"/>
    <property type="molecule type" value="Genomic_DNA"/>
</dbReference>
<dbReference type="Pfam" id="PF21161">
    <property type="entry name" value="P2R3B_EF-hand"/>
    <property type="match status" value="1"/>
</dbReference>
<dbReference type="AlphaFoldDB" id="A0AA89BYU8"/>
<evidence type="ECO:0000256" key="2">
    <source>
        <dbReference type="ARBA" id="ARBA00022837"/>
    </source>
</evidence>
<comment type="caution">
    <text evidence="6">The sequence shown here is derived from an EMBL/GenBank/DDBJ whole genome shotgun (WGS) entry which is preliminary data.</text>
</comment>
<feature type="compositionally biased region" description="Polar residues" evidence="4">
    <location>
        <begin position="116"/>
        <end position="125"/>
    </location>
</feature>
<evidence type="ECO:0000259" key="5">
    <source>
        <dbReference type="PROSITE" id="PS50222"/>
    </source>
</evidence>
<dbReference type="FunFam" id="1.10.238.230:FF:000001">
    <property type="entry name" value="Serine/threonine-protein phosphatase 2A regulatory subunit B'' subunit beta"/>
    <property type="match status" value="1"/>
</dbReference>
<dbReference type="PROSITE" id="PS00018">
    <property type="entry name" value="EF_HAND_1"/>
    <property type="match status" value="1"/>
</dbReference>
<feature type="compositionally biased region" description="Basic and acidic residues" evidence="4">
    <location>
        <begin position="106"/>
        <end position="115"/>
    </location>
</feature>
<feature type="region of interest" description="Disordered" evidence="4">
    <location>
        <begin position="98"/>
        <end position="164"/>
    </location>
</feature>
<dbReference type="PANTHER" id="PTHR14095:SF0">
    <property type="entry name" value="MIP22305P"/>
    <property type="match status" value="1"/>
</dbReference>
<dbReference type="Proteomes" id="UP001186944">
    <property type="component" value="Unassembled WGS sequence"/>
</dbReference>
<dbReference type="Pfam" id="PF17958">
    <property type="entry name" value="EF-hand_13"/>
    <property type="match status" value="1"/>
</dbReference>
<sequence>MQRPYAEVRYVCSRITIHHNSRVELKWKRSLHHCAQCDVGGTYRGWGISCGAIHYGRCTPVTFPFPQNYNVNRRKGNGQGVIPVAKVIPTRSVRAQPEEVSVVDGGQEKPYDTNKKSTLSVPNSNKDGREIIPKDSPSNDIISSQKDKGKENKELSPSSTTATPTVTTITISDKKDKTKKLDINKYRNVNSASIPKFYFPYGRPATGEQTDSLMKNALEEIAKLPDGKVYKHQMGNIVKACNLPLYWKALLFHASGGDKQGYITQQSFTAMWKRIFHSCHDEAARFVKLSTKPGCSHLTEDDFLPLVQDVVDTHPGLTFLREAPEFHSRYVNTVIARIFYNVNRSWNGKITITELRKSNFLQTLALLEQEDDINVIVDFFSYEHFYVIYCKFWELDKDHDLYIDKADLARHNDHAMSMRVIDRIFSGSVMRGKSLTEGKMSYPEFVWFLISEEDKKHPTSVEYWFRCMDIDGDGVISMYEMEFFYEEQMQKMESMGIEKLPFEDCLCQMLDLVRPREEGKITLADLKNCKMTNIFFDTFLNLDKFLEHEQRDPFSNIRDLDSDVPEPSDWEKYAAEEYEILLAEEGANEQEEM</sequence>
<proteinExistence type="predicted"/>
<gene>
    <name evidence="6" type="ORF">FSP39_016627</name>
</gene>
<dbReference type="Pfam" id="PF13499">
    <property type="entry name" value="EF-hand_7"/>
    <property type="match status" value="1"/>
</dbReference>
<dbReference type="InterPro" id="IPR041534">
    <property type="entry name" value="EF-hand_13"/>
</dbReference>
<dbReference type="SUPFAM" id="SSF47473">
    <property type="entry name" value="EF-hand"/>
    <property type="match status" value="2"/>
</dbReference>
<dbReference type="Gene3D" id="1.10.238.10">
    <property type="entry name" value="EF-hand"/>
    <property type="match status" value="1"/>
</dbReference>
<dbReference type="Gene3D" id="1.10.238.230">
    <property type="match status" value="1"/>
</dbReference>
<dbReference type="InterPro" id="IPR002048">
    <property type="entry name" value="EF_hand_dom"/>
</dbReference>
<evidence type="ECO:0000313" key="6">
    <source>
        <dbReference type="EMBL" id="KAK3095609.1"/>
    </source>
</evidence>
<evidence type="ECO:0000256" key="4">
    <source>
        <dbReference type="SAM" id="MobiDB-lite"/>
    </source>
</evidence>
<dbReference type="Gene3D" id="1.10.238.220">
    <property type="match status" value="1"/>
</dbReference>
<comment type="function">
    <text evidence="3">The B regulatory subunit might modulate substrate selectivity and catalytic activity, and might also direct the localization of the catalytic enzyme to a particular subcellular compartment.</text>
</comment>
<evidence type="ECO:0000256" key="3">
    <source>
        <dbReference type="ARBA" id="ARBA00093310"/>
    </source>
</evidence>
<dbReference type="PANTHER" id="PTHR14095">
    <property type="entry name" value="PHOSPHATASE 2A REGULATORY SUBUNIT-RELATED"/>
    <property type="match status" value="1"/>
</dbReference>
<keyword evidence="7" id="KW-1185">Reference proteome</keyword>
<organism evidence="6 7">
    <name type="scientific">Pinctada imbricata</name>
    <name type="common">Atlantic pearl-oyster</name>
    <name type="synonym">Pinctada martensii</name>
    <dbReference type="NCBI Taxonomy" id="66713"/>
    <lineage>
        <taxon>Eukaryota</taxon>
        <taxon>Metazoa</taxon>
        <taxon>Spiralia</taxon>
        <taxon>Lophotrochozoa</taxon>
        <taxon>Mollusca</taxon>
        <taxon>Bivalvia</taxon>
        <taxon>Autobranchia</taxon>
        <taxon>Pteriomorphia</taxon>
        <taxon>Pterioida</taxon>
        <taxon>Pterioidea</taxon>
        <taxon>Pteriidae</taxon>
        <taxon>Pinctada</taxon>
    </lineage>
</organism>
<feature type="domain" description="EF-hand" evidence="5">
    <location>
        <begin position="456"/>
        <end position="491"/>
    </location>
</feature>
<dbReference type="FunFam" id="1.10.238.220:FF:000001">
    <property type="entry name" value="Serine/threonine-protein phosphatase 2A regulatory subunit B'' subunit alpha"/>
    <property type="match status" value="1"/>
</dbReference>
<name>A0AA89BYU8_PINIB</name>
<dbReference type="GO" id="GO:0005509">
    <property type="term" value="F:calcium ion binding"/>
    <property type="evidence" value="ECO:0007669"/>
    <property type="project" value="InterPro"/>
</dbReference>
<protein>
    <recommendedName>
        <fullName evidence="5">EF-hand domain-containing protein</fullName>
    </recommendedName>
</protein>
<reference evidence="6" key="1">
    <citation type="submission" date="2019-08" db="EMBL/GenBank/DDBJ databases">
        <title>The improved chromosome-level genome for the pearl oyster Pinctada fucata martensii using PacBio sequencing and Hi-C.</title>
        <authorList>
            <person name="Zheng Z."/>
        </authorList>
    </citation>
    <scope>NUCLEOTIDE SEQUENCE</scope>
    <source>
        <strain evidence="6">ZZ-2019</strain>
        <tissue evidence="6">Adductor muscle</tissue>
    </source>
</reference>
<keyword evidence="1" id="KW-0479">Metal-binding</keyword>
<evidence type="ECO:0000256" key="1">
    <source>
        <dbReference type="ARBA" id="ARBA00022723"/>
    </source>
</evidence>
<feature type="compositionally biased region" description="Basic and acidic residues" evidence="4">
    <location>
        <begin position="145"/>
        <end position="154"/>
    </location>
</feature>
<dbReference type="InterPro" id="IPR011992">
    <property type="entry name" value="EF-hand-dom_pair"/>
</dbReference>
<dbReference type="GO" id="GO:0000159">
    <property type="term" value="C:protein phosphatase type 2A complex"/>
    <property type="evidence" value="ECO:0007669"/>
    <property type="project" value="TreeGrafter"/>
</dbReference>
<dbReference type="FunFam" id="1.10.238.10:FF:000628">
    <property type="entry name" value="Serine/threonine-protein phosphatase 2A regulatory subunit B'' subunit beta"/>
    <property type="match status" value="1"/>
</dbReference>
<keyword evidence="2" id="KW-0106">Calcium</keyword>
<accession>A0AA89BYU8</accession>
<dbReference type="PROSITE" id="PS50222">
    <property type="entry name" value="EF_HAND_2"/>
    <property type="match status" value="1"/>
</dbReference>
<evidence type="ECO:0000313" key="7">
    <source>
        <dbReference type="Proteomes" id="UP001186944"/>
    </source>
</evidence>
<dbReference type="InterPro" id="IPR048855">
    <property type="entry name" value="P2R3A_B_D_EF-hand"/>
</dbReference>
<dbReference type="InterPro" id="IPR018247">
    <property type="entry name" value="EF_Hand_1_Ca_BS"/>
</dbReference>